<dbReference type="EMBL" id="CP155447">
    <property type="protein sequence ID" value="XBH02770.1"/>
    <property type="molecule type" value="Genomic_DNA"/>
</dbReference>
<dbReference type="GO" id="GO:0015293">
    <property type="term" value="F:symporter activity"/>
    <property type="evidence" value="ECO:0007669"/>
    <property type="project" value="TreeGrafter"/>
</dbReference>
<dbReference type="CDD" id="cd11493">
    <property type="entry name" value="SLC5sbd_NIS-like_u1"/>
    <property type="match status" value="1"/>
</dbReference>
<accession>A0AAU7CC78</accession>
<keyword evidence="4" id="KW-1003">Cell membrane</keyword>
<feature type="transmembrane region" description="Helical" evidence="12">
    <location>
        <begin position="43"/>
        <end position="67"/>
    </location>
</feature>
<feature type="transmembrane region" description="Helical" evidence="12">
    <location>
        <begin position="191"/>
        <end position="216"/>
    </location>
</feature>
<feature type="transmembrane region" description="Helical" evidence="12">
    <location>
        <begin position="6"/>
        <end position="23"/>
    </location>
</feature>
<gene>
    <name evidence="13" type="ORF">V5E97_31305</name>
</gene>
<evidence type="ECO:0000256" key="8">
    <source>
        <dbReference type="ARBA" id="ARBA00023065"/>
    </source>
</evidence>
<dbReference type="PROSITE" id="PS50283">
    <property type="entry name" value="NA_SOLUT_SYMP_3"/>
    <property type="match status" value="1"/>
</dbReference>
<dbReference type="PANTHER" id="PTHR42985">
    <property type="entry name" value="SODIUM-COUPLED MONOCARBOXYLATE TRANSPORTER"/>
    <property type="match status" value="1"/>
</dbReference>
<dbReference type="RefSeq" id="WP_406695511.1">
    <property type="nucleotide sequence ID" value="NZ_CP155447.1"/>
</dbReference>
<feature type="transmembrane region" description="Helical" evidence="12">
    <location>
        <begin position="323"/>
        <end position="342"/>
    </location>
</feature>
<dbReference type="InterPro" id="IPR051163">
    <property type="entry name" value="Sodium:Solute_Symporter_SSF"/>
</dbReference>
<keyword evidence="9 12" id="KW-0472">Membrane</keyword>
<evidence type="ECO:0000256" key="2">
    <source>
        <dbReference type="ARBA" id="ARBA00006434"/>
    </source>
</evidence>
<feature type="transmembrane region" description="Helical" evidence="12">
    <location>
        <begin position="407"/>
        <end position="428"/>
    </location>
</feature>
<keyword evidence="7" id="KW-0915">Sodium</keyword>
<feature type="transmembrane region" description="Helical" evidence="12">
    <location>
        <begin position="73"/>
        <end position="96"/>
    </location>
</feature>
<feature type="transmembrane region" description="Helical" evidence="12">
    <location>
        <begin position="158"/>
        <end position="179"/>
    </location>
</feature>
<keyword evidence="10" id="KW-0739">Sodium transport</keyword>
<feature type="transmembrane region" description="Helical" evidence="12">
    <location>
        <begin position="236"/>
        <end position="254"/>
    </location>
</feature>
<evidence type="ECO:0000256" key="10">
    <source>
        <dbReference type="ARBA" id="ARBA00023201"/>
    </source>
</evidence>
<dbReference type="GO" id="GO:0006814">
    <property type="term" value="P:sodium ion transport"/>
    <property type="evidence" value="ECO:0007669"/>
    <property type="project" value="UniProtKB-KW"/>
</dbReference>
<reference evidence="13" key="1">
    <citation type="submission" date="2024-05" db="EMBL/GenBank/DDBJ databases">
        <title>Planctomycetes of the genus Singulisphaera possess chitinolytic capabilities.</title>
        <authorList>
            <person name="Ivanova A."/>
        </authorList>
    </citation>
    <scope>NUCLEOTIDE SEQUENCE</scope>
    <source>
        <strain evidence="13">Ch08T</strain>
    </source>
</reference>
<dbReference type="InterPro" id="IPR001734">
    <property type="entry name" value="Na/solute_symporter"/>
</dbReference>
<comment type="subcellular location">
    <subcellularLocation>
        <location evidence="1">Cell membrane</location>
        <topology evidence="1">Multi-pass membrane protein</topology>
    </subcellularLocation>
</comment>
<feature type="transmembrane region" description="Helical" evidence="12">
    <location>
        <begin position="435"/>
        <end position="453"/>
    </location>
</feature>
<dbReference type="InterPro" id="IPR038377">
    <property type="entry name" value="Na/Glc_symporter_sf"/>
</dbReference>
<evidence type="ECO:0000256" key="3">
    <source>
        <dbReference type="ARBA" id="ARBA00022448"/>
    </source>
</evidence>
<dbReference type="Pfam" id="PF00474">
    <property type="entry name" value="SSF"/>
    <property type="match status" value="1"/>
</dbReference>
<keyword evidence="8" id="KW-0406">Ion transport</keyword>
<dbReference type="AlphaFoldDB" id="A0AAU7CC78"/>
<evidence type="ECO:0000256" key="4">
    <source>
        <dbReference type="ARBA" id="ARBA00022475"/>
    </source>
</evidence>
<keyword evidence="6 12" id="KW-1133">Transmembrane helix</keyword>
<sequence length="497" mass="52805">MHPIDLGVIIVYIVGCTAMGAWLGSGSKGLKGYFLGESNIPGWAVMISIIATETSAVTFLSVPGIAYRGNMTFLQLAIGYILARIFVAIFLLPAYFKGEIFTAYQVLQQRFGGATQKAASILFLVTRTIASGLRLFLAAKVLRQMYLATQGYPSPSGWEMPGAIITIGLFTILYTYLGGIKAVVWTDVLQFFIYILGGIVALVIMVSEVPGGWGTIVKEGMAANKFLIFDFTPNLTIAYGFWAGLIGAMVLDTGSHGVDQMMVQRYLSARSQREAAWALIASGGVILVQFALFLLIGVSLFVLYQHSPPPVLPTKDEEFASFIIRYLPTGVLGVVIAAILSVTMSTVSGALSASASSTVNDLYRPLFPNTDERNLLRLSKGLTAFWGIVQIGVAIAAIALEKAVIDNALAVAGFVTGILLGLFLLGLVSRNAGQAAAFIGMIAGLAAVSFAAFGTKLAYPWYALVGSATVVAVGMAVSLVLPAAPRKIIDTNLQHEI</sequence>
<evidence type="ECO:0000256" key="5">
    <source>
        <dbReference type="ARBA" id="ARBA00022692"/>
    </source>
</evidence>
<dbReference type="NCBIfam" id="TIGR00813">
    <property type="entry name" value="sss"/>
    <property type="match status" value="1"/>
</dbReference>
<comment type="similarity">
    <text evidence="2 11">Belongs to the sodium:solute symporter (SSF) (TC 2.A.21) family.</text>
</comment>
<evidence type="ECO:0000256" key="6">
    <source>
        <dbReference type="ARBA" id="ARBA00022989"/>
    </source>
</evidence>
<feature type="transmembrane region" description="Helical" evidence="12">
    <location>
        <begin position="275"/>
        <end position="303"/>
    </location>
</feature>
<protein>
    <submittedName>
        <fullName evidence="13">Sodium:solute symporter</fullName>
    </submittedName>
</protein>
<keyword evidence="5 12" id="KW-0812">Transmembrane</keyword>
<feature type="transmembrane region" description="Helical" evidence="12">
    <location>
        <begin position="382"/>
        <end position="401"/>
    </location>
</feature>
<evidence type="ECO:0000256" key="7">
    <source>
        <dbReference type="ARBA" id="ARBA00023053"/>
    </source>
</evidence>
<dbReference type="PANTHER" id="PTHR42985:SF47">
    <property type="entry name" value="INTEGRAL MEMBRANE TRANSPORT PROTEIN"/>
    <property type="match status" value="1"/>
</dbReference>
<feature type="transmembrane region" description="Helical" evidence="12">
    <location>
        <begin position="459"/>
        <end position="481"/>
    </location>
</feature>
<keyword evidence="3" id="KW-0813">Transport</keyword>
<evidence type="ECO:0000256" key="1">
    <source>
        <dbReference type="ARBA" id="ARBA00004651"/>
    </source>
</evidence>
<evidence type="ECO:0000256" key="12">
    <source>
        <dbReference type="SAM" id="Phobius"/>
    </source>
</evidence>
<proteinExistence type="inferred from homology"/>
<dbReference type="GO" id="GO:0005886">
    <property type="term" value="C:plasma membrane"/>
    <property type="evidence" value="ECO:0007669"/>
    <property type="project" value="UniProtKB-SubCell"/>
</dbReference>
<name>A0AAU7CC78_9BACT</name>
<organism evidence="13">
    <name type="scientific">Singulisphaera sp. Ch08</name>
    <dbReference type="NCBI Taxonomy" id="3120278"/>
    <lineage>
        <taxon>Bacteria</taxon>
        <taxon>Pseudomonadati</taxon>
        <taxon>Planctomycetota</taxon>
        <taxon>Planctomycetia</taxon>
        <taxon>Isosphaerales</taxon>
        <taxon>Isosphaeraceae</taxon>
        <taxon>Singulisphaera</taxon>
    </lineage>
</organism>
<evidence type="ECO:0000313" key="13">
    <source>
        <dbReference type="EMBL" id="XBH02770.1"/>
    </source>
</evidence>
<evidence type="ECO:0000256" key="11">
    <source>
        <dbReference type="RuleBase" id="RU362091"/>
    </source>
</evidence>
<dbReference type="Gene3D" id="1.20.1730.10">
    <property type="entry name" value="Sodium/glucose cotransporter"/>
    <property type="match status" value="1"/>
</dbReference>
<evidence type="ECO:0000256" key="9">
    <source>
        <dbReference type="ARBA" id="ARBA00023136"/>
    </source>
</evidence>